<gene>
    <name evidence="1" type="ORF">L0M14_16280</name>
</gene>
<dbReference type="Proteomes" id="UP001649230">
    <property type="component" value="Chromosome"/>
</dbReference>
<accession>A0ABY3SDU0</accession>
<dbReference type="RefSeq" id="WP_235117735.1">
    <property type="nucleotide sequence ID" value="NZ_CP090978.1"/>
</dbReference>
<reference evidence="1 2" key="1">
    <citation type="journal article" date="2024" name="Int. J. Syst. Evol. Microbiol.">
        <title>Paenibacillus hexagrammi sp. nov., a novel bacterium isolated from the gut content of Hexagrammos agrammus.</title>
        <authorList>
            <person name="Jung H.K."/>
            <person name="Kim D.G."/>
            <person name="Zin H."/>
            <person name="Park J."/>
            <person name="Jung H."/>
            <person name="Kim Y.O."/>
            <person name="Kong H.J."/>
            <person name="Kim J.W."/>
            <person name="Kim Y.S."/>
        </authorList>
    </citation>
    <scope>NUCLEOTIDE SEQUENCE [LARGE SCALE GENOMIC DNA]</scope>
    <source>
        <strain evidence="1 2">YPD9-1</strain>
    </source>
</reference>
<protein>
    <submittedName>
        <fullName evidence="1">Uncharacterized protein</fullName>
    </submittedName>
</protein>
<dbReference type="EMBL" id="CP090978">
    <property type="protein sequence ID" value="UJF31389.1"/>
    <property type="molecule type" value="Genomic_DNA"/>
</dbReference>
<organism evidence="1 2">
    <name type="scientific">Paenibacillus hexagrammi</name>
    <dbReference type="NCBI Taxonomy" id="2908839"/>
    <lineage>
        <taxon>Bacteria</taxon>
        <taxon>Bacillati</taxon>
        <taxon>Bacillota</taxon>
        <taxon>Bacilli</taxon>
        <taxon>Bacillales</taxon>
        <taxon>Paenibacillaceae</taxon>
        <taxon>Paenibacillus</taxon>
    </lineage>
</organism>
<keyword evidence="2" id="KW-1185">Reference proteome</keyword>
<name>A0ABY3SDU0_9BACL</name>
<evidence type="ECO:0000313" key="2">
    <source>
        <dbReference type="Proteomes" id="UP001649230"/>
    </source>
</evidence>
<proteinExistence type="predicted"/>
<evidence type="ECO:0000313" key="1">
    <source>
        <dbReference type="EMBL" id="UJF31389.1"/>
    </source>
</evidence>
<sequence>MLVKDLNSELTVKQITVDKTSVALDAGQTATYKVTAEYFGMVTPKM</sequence>